<protein>
    <recommendedName>
        <fullName evidence="5">Secreted protein</fullName>
    </recommendedName>
</protein>
<dbReference type="EMBL" id="BAABAV010000001">
    <property type="protein sequence ID" value="GAA4268097.1"/>
    <property type="molecule type" value="Genomic_DNA"/>
</dbReference>
<keyword evidence="1" id="KW-0175">Coiled coil</keyword>
<comment type="caution">
    <text evidence="3">The sequence shown here is derived from an EMBL/GenBank/DDBJ whole genome shotgun (WGS) entry which is preliminary data.</text>
</comment>
<organism evidence="3 4">
    <name type="scientific">Hyunsoonleella aestuarii</name>
    <dbReference type="NCBI Taxonomy" id="912802"/>
    <lineage>
        <taxon>Bacteria</taxon>
        <taxon>Pseudomonadati</taxon>
        <taxon>Bacteroidota</taxon>
        <taxon>Flavobacteriia</taxon>
        <taxon>Flavobacteriales</taxon>
        <taxon>Flavobacteriaceae</taxon>
    </lineage>
</organism>
<accession>A0ABP8E7D8</accession>
<gene>
    <name evidence="3" type="ORF">GCM10022257_01980</name>
</gene>
<feature type="chain" id="PRO_5046380998" description="Secreted protein" evidence="2">
    <location>
        <begin position="23"/>
        <end position="293"/>
    </location>
</feature>
<evidence type="ECO:0000313" key="3">
    <source>
        <dbReference type="EMBL" id="GAA4268097.1"/>
    </source>
</evidence>
<sequence length="293" mass="33612">MMTRLFSVLIICFLTAPLFSQANLNNYKYVIVPVKFDFLNENDKYQLNSLTKFLFNKYGFKAVLEGSEYPDDLMVNRCLALESDVLKEPGMFKTKLKIELKDCNDKVVFTSIIGESREKVYKTAYNLALRDAFQSVEALNYSYKPNENLIASADPSPKLKDNNKVVEEIQQLKAEIKNLKKEKVINVAKPEPKISEPLSIAKEVKKEPIKEVKVNKPFSEKLVSNVLYAQEIDNGFQLVDSSPKVVYKIKATGLNNTFLIEGKSAILYKKDDEWVLEYYSNNVLKQETLNIKF</sequence>
<reference evidence="4" key="1">
    <citation type="journal article" date="2019" name="Int. J. Syst. Evol. Microbiol.">
        <title>The Global Catalogue of Microorganisms (GCM) 10K type strain sequencing project: providing services to taxonomists for standard genome sequencing and annotation.</title>
        <authorList>
            <consortium name="The Broad Institute Genomics Platform"/>
            <consortium name="The Broad Institute Genome Sequencing Center for Infectious Disease"/>
            <person name="Wu L."/>
            <person name="Ma J."/>
        </authorList>
    </citation>
    <scope>NUCLEOTIDE SEQUENCE [LARGE SCALE GENOMIC DNA]</scope>
    <source>
        <strain evidence="4">JCM 17452</strain>
    </source>
</reference>
<evidence type="ECO:0008006" key="5">
    <source>
        <dbReference type="Google" id="ProtNLM"/>
    </source>
</evidence>
<feature type="signal peptide" evidence="2">
    <location>
        <begin position="1"/>
        <end position="22"/>
    </location>
</feature>
<name>A0ABP8E7D8_9FLAO</name>
<evidence type="ECO:0000313" key="4">
    <source>
        <dbReference type="Proteomes" id="UP001500027"/>
    </source>
</evidence>
<evidence type="ECO:0000256" key="2">
    <source>
        <dbReference type="SAM" id="SignalP"/>
    </source>
</evidence>
<keyword evidence="4" id="KW-1185">Reference proteome</keyword>
<dbReference type="Proteomes" id="UP001500027">
    <property type="component" value="Unassembled WGS sequence"/>
</dbReference>
<keyword evidence="2" id="KW-0732">Signal</keyword>
<feature type="coiled-coil region" evidence="1">
    <location>
        <begin position="162"/>
        <end position="189"/>
    </location>
</feature>
<proteinExistence type="predicted"/>
<evidence type="ECO:0000256" key="1">
    <source>
        <dbReference type="SAM" id="Coils"/>
    </source>
</evidence>
<dbReference type="RefSeq" id="WP_139001919.1">
    <property type="nucleotide sequence ID" value="NZ_BAABAV010000001.1"/>
</dbReference>